<name>A0A7S2G2E7_9EUKA</name>
<proteinExistence type="predicted"/>
<dbReference type="GO" id="GO:0000398">
    <property type="term" value="P:mRNA splicing, via spliceosome"/>
    <property type="evidence" value="ECO:0007669"/>
    <property type="project" value="InterPro"/>
</dbReference>
<protein>
    <recommendedName>
        <fullName evidence="5">OCRE domain-containing protein</fullName>
    </recommendedName>
</protein>
<dbReference type="PANTHER" id="PTHR13138">
    <property type="entry name" value="PROTEIN LIN1"/>
    <property type="match status" value="1"/>
</dbReference>
<organism evidence="4">
    <name type="scientific">Haptolina brevifila</name>
    <dbReference type="NCBI Taxonomy" id="156173"/>
    <lineage>
        <taxon>Eukaryota</taxon>
        <taxon>Haptista</taxon>
        <taxon>Haptophyta</taxon>
        <taxon>Prymnesiophyceae</taxon>
        <taxon>Prymnesiales</taxon>
        <taxon>Prymnesiaceae</taxon>
        <taxon>Haptolina</taxon>
    </lineage>
</organism>
<dbReference type="InterPro" id="IPR039905">
    <property type="entry name" value="CD2BP2/Lin1"/>
</dbReference>
<feature type="region of interest" description="Disordered" evidence="1">
    <location>
        <begin position="198"/>
        <end position="232"/>
    </location>
</feature>
<dbReference type="AlphaFoldDB" id="A0A7S2G2E7"/>
<dbReference type="Pfam" id="PF06424">
    <property type="entry name" value="PRP1_N"/>
    <property type="match status" value="1"/>
</dbReference>
<evidence type="ECO:0000259" key="2">
    <source>
        <dbReference type="Pfam" id="PF06424"/>
    </source>
</evidence>
<feature type="domain" description="OCRE" evidence="3">
    <location>
        <begin position="307"/>
        <end position="357"/>
    </location>
</feature>
<evidence type="ECO:0000256" key="1">
    <source>
        <dbReference type="SAM" id="MobiDB-lite"/>
    </source>
</evidence>
<feature type="compositionally biased region" description="Basic and acidic residues" evidence="1">
    <location>
        <begin position="73"/>
        <end position="88"/>
    </location>
</feature>
<evidence type="ECO:0000259" key="3">
    <source>
        <dbReference type="Pfam" id="PF17780"/>
    </source>
</evidence>
<feature type="compositionally biased region" description="Polar residues" evidence="1">
    <location>
        <begin position="282"/>
        <end position="300"/>
    </location>
</feature>
<dbReference type="PANTHER" id="PTHR13138:SF3">
    <property type="entry name" value="CD2 ANTIGEN CYTOPLASMIC TAIL-BINDING PROTEIN 2"/>
    <property type="match status" value="1"/>
</dbReference>
<dbReference type="Pfam" id="PF17780">
    <property type="entry name" value="OCRE"/>
    <property type="match status" value="1"/>
</dbReference>
<feature type="compositionally biased region" description="Low complexity" evidence="1">
    <location>
        <begin position="46"/>
        <end position="55"/>
    </location>
</feature>
<dbReference type="GO" id="GO:0005682">
    <property type="term" value="C:U5 snRNP"/>
    <property type="evidence" value="ECO:0007669"/>
    <property type="project" value="InterPro"/>
</dbReference>
<gene>
    <name evidence="4" type="ORF">CBRE1094_LOCUS9226</name>
</gene>
<accession>A0A7S2G2E7</accession>
<dbReference type="InterPro" id="IPR010491">
    <property type="entry name" value="PRP1_N"/>
</dbReference>
<sequence>MSRARPSLAHLADKFNSSAPPGYVAGRGRGASGFSKPPPPEEGPKRGAASSSSAAPAPPGKSEPGTGLEGDAADTRELDLSETERFEQEELSMDNAEAGTTMEPFNMSSERREGSFDDDFNFVWKRKGEDPDDVQDAWLGEVDAQGESEEKVAKRKKLLKKQIDAQQEQMDEPPPDLSALLEQVASLLQPEETVASALRRLSGASQRRTVSAGGKRQRDADPQGADGDLEALLHKQQFDQLTEASDGLLRSGRFDIYSEKRERLHEELAKLTKRAPAEAGEGNSSVPQGAESSEAGINQSAHAAAEASGFVLDTSSGVYFNQESGLYYDLASGLYWPASGGGVYYYWDAAQGQFVPAEAPAPATAEAVHGEDVDGATEA</sequence>
<evidence type="ECO:0008006" key="5">
    <source>
        <dbReference type="Google" id="ProtNLM"/>
    </source>
</evidence>
<reference evidence="4" key="1">
    <citation type="submission" date="2021-01" db="EMBL/GenBank/DDBJ databases">
        <authorList>
            <person name="Corre E."/>
            <person name="Pelletier E."/>
            <person name="Niang G."/>
            <person name="Scheremetjew M."/>
            <person name="Finn R."/>
            <person name="Kale V."/>
            <person name="Holt S."/>
            <person name="Cochrane G."/>
            <person name="Meng A."/>
            <person name="Brown T."/>
            <person name="Cohen L."/>
        </authorList>
    </citation>
    <scope>NUCLEOTIDE SEQUENCE</scope>
    <source>
        <strain evidence="4">UTEX LB 985</strain>
    </source>
</reference>
<evidence type="ECO:0000313" key="4">
    <source>
        <dbReference type="EMBL" id="CAD9426950.1"/>
    </source>
</evidence>
<feature type="region of interest" description="Disordered" evidence="1">
    <location>
        <begin position="1"/>
        <end position="114"/>
    </location>
</feature>
<feature type="region of interest" description="Disordered" evidence="1">
    <location>
        <begin position="272"/>
        <end position="300"/>
    </location>
</feature>
<feature type="domain" description="PRP1 splicing factor N-terminal" evidence="2">
    <location>
        <begin position="19"/>
        <end position="171"/>
    </location>
</feature>
<dbReference type="EMBL" id="HBGU01017023">
    <property type="protein sequence ID" value="CAD9426950.1"/>
    <property type="molecule type" value="Transcribed_RNA"/>
</dbReference>
<dbReference type="InterPro" id="IPR041591">
    <property type="entry name" value="OCRE"/>
</dbReference>